<organism evidence="1 2">
    <name type="scientific">Tissierella praeacuta DSM 18095</name>
    <dbReference type="NCBI Taxonomy" id="1123404"/>
    <lineage>
        <taxon>Bacteria</taxon>
        <taxon>Bacillati</taxon>
        <taxon>Bacillota</taxon>
        <taxon>Tissierellia</taxon>
        <taxon>Tissierellales</taxon>
        <taxon>Tissierellaceae</taxon>
        <taxon>Tissierella</taxon>
    </lineage>
</organism>
<reference evidence="2" key="1">
    <citation type="submission" date="2016-11" db="EMBL/GenBank/DDBJ databases">
        <authorList>
            <person name="Varghese N."/>
            <person name="Submissions S."/>
        </authorList>
    </citation>
    <scope>NUCLEOTIDE SEQUENCE [LARGE SCALE GENOMIC DNA]</scope>
    <source>
        <strain evidence="2">DSM 18095</strain>
    </source>
</reference>
<evidence type="ECO:0000313" key="2">
    <source>
        <dbReference type="Proteomes" id="UP000184114"/>
    </source>
</evidence>
<proteinExistence type="predicted"/>
<dbReference type="Proteomes" id="UP000184114">
    <property type="component" value="Unassembled WGS sequence"/>
</dbReference>
<dbReference type="GeneID" id="90994049"/>
<protein>
    <submittedName>
        <fullName evidence="1">Uncharacterized protein</fullName>
    </submittedName>
</protein>
<dbReference type="EMBL" id="FQTY01000023">
    <property type="protein sequence ID" value="SHF15642.1"/>
    <property type="molecule type" value="Genomic_DNA"/>
</dbReference>
<evidence type="ECO:0000313" key="1">
    <source>
        <dbReference type="EMBL" id="SHF15642.1"/>
    </source>
</evidence>
<accession>A0A1M4ZCY5</accession>
<name>A0A1M4ZCY5_9FIRM</name>
<dbReference type="InterPro" id="IPR046557">
    <property type="entry name" value="DUF6711"/>
</dbReference>
<dbReference type="Pfam" id="PF20458">
    <property type="entry name" value="DUF6711"/>
    <property type="match status" value="1"/>
</dbReference>
<dbReference type="RefSeq" id="WP_072977790.1">
    <property type="nucleotide sequence ID" value="NZ_FQTY01000023.1"/>
</dbReference>
<dbReference type="AlphaFoldDB" id="A0A1M4ZCY5"/>
<gene>
    <name evidence="1" type="ORF">SAMN02745784_03000</name>
</gene>
<sequence length="116" mass="13310">MESIKIEGELLPSFTSYDVGIQNIHEAAGRNAEGTMLFDIVATKRKIDLQFQMLTIEEQRKVLKLLNKPFFYVEYHDPQEGISNGMFYVGDRSSSGLYISNGQMLWKLLKFNLIEA</sequence>
<dbReference type="STRING" id="1123404.SAMN02745784_03000"/>
<keyword evidence="2" id="KW-1185">Reference proteome</keyword>